<feature type="domain" description="LysM" evidence="2">
    <location>
        <begin position="20"/>
        <end position="64"/>
    </location>
</feature>
<dbReference type="PANTHER" id="PTHR33734">
    <property type="entry name" value="LYSM DOMAIN-CONTAINING GPI-ANCHORED PROTEIN 2"/>
    <property type="match status" value="1"/>
</dbReference>
<feature type="region of interest" description="Disordered" evidence="1">
    <location>
        <begin position="1"/>
        <end position="21"/>
    </location>
</feature>
<dbReference type="GO" id="GO:0008932">
    <property type="term" value="F:lytic endotransglycosylase activity"/>
    <property type="evidence" value="ECO:0007669"/>
    <property type="project" value="TreeGrafter"/>
</dbReference>
<dbReference type="Pfam" id="PF01476">
    <property type="entry name" value="LysM"/>
    <property type="match status" value="2"/>
</dbReference>
<protein>
    <submittedName>
        <fullName evidence="3">CAZy families CE4|CBM50 protein</fullName>
    </submittedName>
</protein>
<sequence>MVSQASTINSSTSSTSSTSATYTVKSGDTLYEIARNHGTSVSSLVSLNKITNANLIYVGQILQLVNAVSGSTSTTNKETSTSGSYTVKSGDTLYGIAKENNTSVAKLVSLNHISDPNEILVGQA</sequence>
<dbReference type="EMBL" id="KF124721">
    <property type="protein sequence ID" value="AIA92041.1"/>
    <property type="molecule type" value="Genomic_DNA"/>
</dbReference>
<dbReference type="SUPFAM" id="SSF54106">
    <property type="entry name" value="LysM domain"/>
    <property type="match status" value="2"/>
</dbReference>
<feature type="domain" description="LysM" evidence="2">
    <location>
        <begin position="83"/>
        <end position="124"/>
    </location>
</feature>
<dbReference type="Gene3D" id="3.10.350.10">
    <property type="entry name" value="LysM domain"/>
    <property type="match status" value="2"/>
</dbReference>
<dbReference type="InterPro" id="IPR036779">
    <property type="entry name" value="LysM_dom_sf"/>
</dbReference>
<proteinExistence type="predicted"/>
<evidence type="ECO:0000313" key="3">
    <source>
        <dbReference type="EMBL" id="AIA92041.1"/>
    </source>
</evidence>
<organism evidence="3">
    <name type="scientific">uncultured Exiguobacterium sp</name>
    <dbReference type="NCBI Taxonomy" id="202669"/>
    <lineage>
        <taxon>Bacteria</taxon>
        <taxon>Bacillati</taxon>
        <taxon>Bacillota</taxon>
        <taxon>Bacilli</taxon>
        <taxon>Bacillales</taxon>
        <taxon>Bacillales Family XII. Incertae Sedis</taxon>
        <taxon>Exiguobacterium</taxon>
        <taxon>environmental samples</taxon>
    </lineage>
</organism>
<dbReference type="SMART" id="SM00257">
    <property type="entry name" value="LysM"/>
    <property type="match status" value="2"/>
</dbReference>
<dbReference type="AlphaFoldDB" id="A0A060CH00"/>
<dbReference type="PANTHER" id="PTHR33734:SF22">
    <property type="entry name" value="MEMBRANE-BOUND LYTIC MUREIN TRANSGLYCOSYLASE D"/>
    <property type="match status" value="1"/>
</dbReference>
<dbReference type="CDD" id="cd00118">
    <property type="entry name" value="LysM"/>
    <property type="match status" value="2"/>
</dbReference>
<accession>A0A060CH00</accession>
<dbReference type="PROSITE" id="PS51782">
    <property type="entry name" value="LYSM"/>
    <property type="match status" value="2"/>
</dbReference>
<dbReference type="InterPro" id="IPR018392">
    <property type="entry name" value="LysM"/>
</dbReference>
<evidence type="ECO:0000259" key="2">
    <source>
        <dbReference type="PROSITE" id="PS51782"/>
    </source>
</evidence>
<feature type="non-terminal residue" evidence="3">
    <location>
        <position position="124"/>
    </location>
</feature>
<evidence type="ECO:0000256" key="1">
    <source>
        <dbReference type="SAM" id="MobiDB-lite"/>
    </source>
</evidence>
<name>A0A060CH00_9BACL</name>
<reference evidence="3" key="1">
    <citation type="journal article" date="2013" name="Environ. Microbiol.">
        <title>Seasonally variable intestinal metagenomes of the red palm weevil (Rhynchophorus ferrugineus).</title>
        <authorList>
            <person name="Jia S."/>
            <person name="Zhang X."/>
            <person name="Zhang G."/>
            <person name="Yin A."/>
            <person name="Zhang S."/>
            <person name="Li F."/>
            <person name="Wang L."/>
            <person name="Zhao D."/>
            <person name="Yun Q."/>
            <person name="Tala"/>
            <person name="Wang J."/>
            <person name="Sun G."/>
            <person name="Baabdullah M."/>
            <person name="Yu X."/>
            <person name="Hu S."/>
            <person name="Al-Mssallem I.S."/>
            <person name="Yu J."/>
        </authorList>
    </citation>
    <scope>NUCLEOTIDE SEQUENCE</scope>
</reference>